<evidence type="ECO:0000313" key="5">
    <source>
        <dbReference type="Proteomes" id="UP000289738"/>
    </source>
</evidence>
<evidence type="ECO:0008006" key="6">
    <source>
        <dbReference type="Google" id="ProtNLM"/>
    </source>
</evidence>
<dbReference type="NCBIfam" id="TIGR00756">
    <property type="entry name" value="PPR"/>
    <property type="match status" value="1"/>
</dbReference>
<dbReference type="InterPro" id="IPR011990">
    <property type="entry name" value="TPR-like_helical_dom_sf"/>
</dbReference>
<dbReference type="AlphaFoldDB" id="A0A444Z4R8"/>
<proteinExistence type="predicted"/>
<dbReference type="Proteomes" id="UP000289738">
    <property type="component" value="Chromosome B05"/>
</dbReference>
<dbReference type="InterPro" id="IPR002885">
    <property type="entry name" value="PPR_rpt"/>
</dbReference>
<feature type="compositionally biased region" description="Basic and acidic residues" evidence="3">
    <location>
        <begin position="11"/>
        <end position="35"/>
    </location>
</feature>
<gene>
    <name evidence="4" type="ORF">Ahy_B05g077344</name>
</gene>
<evidence type="ECO:0000256" key="3">
    <source>
        <dbReference type="SAM" id="MobiDB-lite"/>
    </source>
</evidence>
<organism evidence="4 5">
    <name type="scientific">Arachis hypogaea</name>
    <name type="common">Peanut</name>
    <dbReference type="NCBI Taxonomy" id="3818"/>
    <lineage>
        <taxon>Eukaryota</taxon>
        <taxon>Viridiplantae</taxon>
        <taxon>Streptophyta</taxon>
        <taxon>Embryophyta</taxon>
        <taxon>Tracheophyta</taxon>
        <taxon>Spermatophyta</taxon>
        <taxon>Magnoliopsida</taxon>
        <taxon>eudicotyledons</taxon>
        <taxon>Gunneridae</taxon>
        <taxon>Pentapetalae</taxon>
        <taxon>rosids</taxon>
        <taxon>fabids</taxon>
        <taxon>Fabales</taxon>
        <taxon>Fabaceae</taxon>
        <taxon>Papilionoideae</taxon>
        <taxon>50 kb inversion clade</taxon>
        <taxon>dalbergioids sensu lato</taxon>
        <taxon>Dalbergieae</taxon>
        <taxon>Pterocarpus clade</taxon>
        <taxon>Arachis</taxon>
    </lineage>
</organism>
<dbReference type="Pfam" id="PF13041">
    <property type="entry name" value="PPR_2"/>
    <property type="match status" value="1"/>
</dbReference>
<accession>A0A444Z4R8</accession>
<protein>
    <recommendedName>
        <fullName evidence="6">Pentatricopeptide repeat-containing protein</fullName>
    </recommendedName>
</protein>
<name>A0A444Z4R8_ARAHY</name>
<evidence type="ECO:0000256" key="1">
    <source>
        <dbReference type="ARBA" id="ARBA00022737"/>
    </source>
</evidence>
<comment type="caution">
    <text evidence="4">The sequence shown here is derived from an EMBL/GenBank/DDBJ whole genome shotgun (WGS) entry which is preliminary data.</text>
</comment>
<dbReference type="EMBL" id="SDMP01000015">
    <property type="protein sequence ID" value="RYR09201.1"/>
    <property type="molecule type" value="Genomic_DNA"/>
</dbReference>
<feature type="repeat" description="PPR" evidence="2">
    <location>
        <begin position="204"/>
        <end position="238"/>
    </location>
</feature>
<keyword evidence="1" id="KW-0677">Repeat</keyword>
<dbReference type="Gene3D" id="1.25.40.10">
    <property type="entry name" value="Tetratricopeptide repeat domain"/>
    <property type="match status" value="1"/>
</dbReference>
<keyword evidence="5" id="KW-1185">Reference proteome</keyword>
<dbReference type="PROSITE" id="PS51375">
    <property type="entry name" value="PPR"/>
    <property type="match status" value="1"/>
</dbReference>
<evidence type="ECO:0000256" key="2">
    <source>
        <dbReference type="PROSITE-ProRule" id="PRU00708"/>
    </source>
</evidence>
<sequence length="250" mass="28209">MTRNRVAATTHGEERRPATNQGEDQRTSMAQKEDQSASELPWSERNKERVTLIGSREKGKNPSRALAADTFKRDETFASARVLASFYHRRSFSIPLPLRSLVHYSSPSVVPRSLIIVHHRWFSAPHRALSLLLCSSPCLAVVGGWSRRVLLPCLLEVKATFFLLSGLTPALCFSSFQFFNEKIEIITCASKLLLVMHHKGQPANIITYTSLLDGMFNIKQVDKAFVLFNQMKKSGIDPNIDRWALQRGLI</sequence>
<feature type="region of interest" description="Disordered" evidence="3">
    <location>
        <begin position="1"/>
        <end position="46"/>
    </location>
</feature>
<evidence type="ECO:0000313" key="4">
    <source>
        <dbReference type="EMBL" id="RYR09201.1"/>
    </source>
</evidence>
<reference evidence="4 5" key="1">
    <citation type="submission" date="2019-01" db="EMBL/GenBank/DDBJ databases">
        <title>Sequencing of cultivated peanut Arachis hypogaea provides insights into genome evolution and oil improvement.</title>
        <authorList>
            <person name="Chen X."/>
        </authorList>
    </citation>
    <scope>NUCLEOTIDE SEQUENCE [LARGE SCALE GENOMIC DNA]</scope>
    <source>
        <strain evidence="5">cv. Fuhuasheng</strain>
        <tissue evidence="4">Leaves</tissue>
    </source>
</reference>